<sequence length="235" mass="24040">MKLTVGPLPPAVYWRRRAAVAGTLLLAMFALLYSCTGTANVSRRTGAQSPAGRDSSSPTPTPSASVSPSAPVFTSGGGIDIPAGDGDSQSASASPSLVPAAQPSPAPSGPCTDGEIAVTAAAASTSVAQGSTVRFYLRVKNIAGRSCTRDVGADAQELYLQNAAKAKVWSSDSCDAQHGTDVRMFGPNIEAEFYLDWHGNATDNGCPGGKVAPGKYELVARLATKLSDPVVVEVK</sequence>
<dbReference type="EMBL" id="JAATVY010000038">
    <property type="protein sequence ID" value="NJC73874.1"/>
    <property type="molecule type" value="Genomic_DNA"/>
</dbReference>
<feature type="compositionally biased region" description="Low complexity" evidence="1">
    <location>
        <begin position="55"/>
        <end position="72"/>
    </location>
</feature>
<evidence type="ECO:0000313" key="2">
    <source>
        <dbReference type="EMBL" id="NJC73874.1"/>
    </source>
</evidence>
<proteinExistence type="predicted"/>
<reference evidence="2 3" key="1">
    <citation type="submission" date="2020-03" db="EMBL/GenBank/DDBJ databases">
        <title>WGS of the type strain of Planosporangium spp.</title>
        <authorList>
            <person name="Thawai C."/>
        </authorList>
    </citation>
    <scope>NUCLEOTIDE SEQUENCE [LARGE SCALE GENOMIC DNA]</scope>
    <source>
        <strain evidence="2 3">TBRC 5610</strain>
    </source>
</reference>
<gene>
    <name evidence="2" type="ORF">HC031_29790</name>
</gene>
<evidence type="ECO:0000313" key="3">
    <source>
        <dbReference type="Proteomes" id="UP000722989"/>
    </source>
</evidence>
<dbReference type="PROSITE" id="PS51257">
    <property type="entry name" value="PROKAR_LIPOPROTEIN"/>
    <property type="match status" value="1"/>
</dbReference>
<accession>A0ABX0Y661</accession>
<keyword evidence="3" id="KW-1185">Reference proteome</keyword>
<comment type="caution">
    <text evidence="2">The sequence shown here is derived from an EMBL/GenBank/DDBJ whole genome shotgun (WGS) entry which is preliminary data.</text>
</comment>
<organism evidence="2 3">
    <name type="scientific">Planosporangium thailandense</name>
    <dbReference type="NCBI Taxonomy" id="765197"/>
    <lineage>
        <taxon>Bacteria</taxon>
        <taxon>Bacillati</taxon>
        <taxon>Actinomycetota</taxon>
        <taxon>Actinomycetes</taxon>
        <taxon>Micromonosporales</taxon>
        <taxon>Micromonosporaceae</taxon>
        <taxon>Planosporangium</taxon>
    </lineage>
</organism>
<protein>
    <recommendedName>
        <fullName evidence="4">DUF4232 domain-containing protein</fullName>
    </recommendedName>
</protein>
<feature type="compositionally biased region" description="Low complexity" evidence="1">
    <location>
        <begin position="80"/>
        <end position="101"/>
    </location>
</feature>
<dbReference type="Proteomes" id="UP000722989">
    <property type="component" value="Unassembled WGS sequence"/>
</dbReference>
<name>A0ABX0Y661_9ACTN</name>
<feature type="region of interest" description="Disordered" evidence="1">
    <location>
        <begin position="42"/>
        <end position="113"/>
    </location>
</feature>
<evidence type="ECO:0000256" key="1">
    <source>
        <dbReference type="SAM" id="MobiDB-lite"/>
    </source>
</evidence>
<dbReference type="RefSeq" id="WP_167928777.1">
    <property type="nucleotide sequence ID" value="NZ_JAATVY010000038.1"/>
</dbReference>
<evidence type="ECO:0008006" key="4">
    <source>
        <dbReference type="Google" id="ProtNLM"/>
    </source>
</evidence>